<reference evidence="2 3" key="1">
    <citation type="submission" date="2017-02" db="EMBL/GenBank/DDBJ databases">
        <title>Complete genome sequence of the cold-active Pseudoalteromonas aliena strain EH1 isolated from Arctic seawater.</title>
        <authorList>
            <person name="Kim E."/>
            <person name="Heo E."/>
            <person name="Kim H."/>
            <person name="Kim D."/>
        </authorList>
    </citation>
    <scope>NUCLEOTIDE SEQUENCE [LARGE SCALE GENOMIC DNA]</scope>
    <source>
        <strain evidence="2 3">EH1</strain>
    </source>
</reference>
<accession>A0A1Q2GWF5</accession>
<evidence type="ECO:0000256" key="1">
    <source>
        <dbReference type="SAM" id="Phobius"/>
    </source>
</evidence>
<dbReference type="InterPro" id="IPR012902">
    <property type="entry name" value="N_methyl_site"/>
</dbReference>
<evidence type="ECO:0000313" key="3">
    <source>
        <dbReference type="Proteomes" id="UP000188243"/>
    </source>
</evidence>
<organism evidence="2 3">
    <name type="scientific">Pseudoalteromonas aliena</name>
    <dbReference type="NCBI Taxonomy" id="247523"/>
    <lineage>
        <taxon>Bacteria</taxon>
        <taxon>Pseudomonadati</taxon>
        <taxon>Pseudomonadota</taxon>
        <taxon>Gammaproteobacteria</taxon>
        <taxon>Alteromonadales</taxon>
        <taxon>Pseudoalteromonadaceae</taxon>
        <taxon>Pseudoalteromonas</taxon>
    </lineage>
</organism>
<name>A0A1Q2GWF5_9GAMM</name>
<evidence type="ECO:0008006" key="4">
    <source>
        <dbReference type="Google" id="ProtNLM"/>
    </source>
</evidence>
<keyword evidence="1" id="KW-0472">Membrane</keyword>
<dbReference type="STRING" id="247523.B0W48_06135"/>
<dbReference type="Proteomes" id="UP000188243">
    <property type="component" value="Chromosome"/>
</dbReference>
<dbReference type="AlphaFoldDB" id="A0A1Q2GWF5"/>
<feature type="transmembrane region" description="Helical" evidence="1">
    <location>
        <begin position="12"/>
        <end position="34"/>
    </location>
</feature>
<dbReference type="PROSITE" id="PS00409">
    <property type="entry name" value="PROKAR_NTER_METHYL"/>
    <property type="match status" value="1"/>
</dbReference>
<keyword evidence="1" id="KW-1133">Transmembrane helix</keyword>
<dbReference type="Pfam" id="PF07963">
    <property type="entry name" value="N_methyl"/>
    <property type="match status" value="1"/>
</dbReference>
<dbReference type="RefSeq" id="WP_077536104.1">
    <property type="nucleotide sequence ID" value="NZ_CP019628.1"/>
</dbReference>
<evidence type="ECO:0000313" key="2">
    <source>
        <dbReference type="EMBL" id="AQP99417.1"/>
    </source>
</evidence>
<dbReference type="KEGG" id="paln:B0W48_06135"/>
<sequence>MVNSKKKSSGFTLIELLLATSLLMLVLFAGYYGYSLYMQKWQKRTQFFWQQSQQTLAFDVLSRVFESTFPYIVNSDNNEPAQYFSGDENRIIFITNSPLFSRDTAVVEFKILQKDEHYSLIYNEASMDDSLLLKQSDTIAWKQQVVLMENLQSVSFEYYGWKSLSDVLSNYAKDKSDDSSLVLAKPELYKKHIMEERRVLPISINIRMTAEGGERSEFPVTLPEQAYSILVDYLKVEA</sequence>
<protein>
    <recommendedName>
        <fullName evidence="4">Prepilin-type N-terminal cleavage/methylation domain-containing protein</fullName>
    </recommendedName>
</protein>
<keyword evidence="1" id="KW-0812">Transmembrane</keyword>
<gene>
    <name evidence="2" type="ORF">B0W48_06135</name>
</gene>
<dbReference type="EMBL" id="CP019628">
    <property type="protein sequence ID" value="AQP99417.1"/>
    <property type="molecule type" value="Genomic_DNA"/>
</dbReference>
<proteinExistence type="predicted"/>